<dbReference type="Pfam" id="PF02397">
    <property type="entry name" value="Bac_transf"/>
    <property type="match status" value="1"/>
</dbReference>
<proteinExistence type="inferred from homology"/>
<accession>A0A1I1U8S3</accession>
<sequence length="199" mass="22846">MKRVIDAIVALMLLIIFWPVIAITALLVKLRMGSPVLFKQKRPGLNEKPFYLYKFRTMRHETDASGNLRPDAVRLTPLGKKLRKYSLDELPQLINVLKGDMSLVGPRPLLMAYLPLYTKEQSRRHSVRPGITGLAQVNGRNDTTWDKRFRLDTWYAANHNMWIDVKIVILTVGKVLKREGITQQDATTMEKFTGSKEVL</sequence>
<organism evidence="3 4">
    <name type="scientific">Lentibacillus persicus</name>
    <dbReference type="NCBI Taxonomy" id="640948"/>
    <lineage>
        <taxon>Bacteria</taxon>
        <taxon>Bacillati</taxon>
        <taxon>Bacillota</taxon>
        <taxon>Bacilli</taxon>
        <taxon>Bacillales</taxon>
        <taxon>Bacillaceae</taxon>
        <taxon>Lentibacillus</taxon>
    </lineage>
</organism>
<dbReference type="Proteomes" id="UP000199474">
    <property type="component" value="Unassembled WGS sequence"/>
</dbReference>
<dbReference type="OrthoDB" id="9808602at2"/>
<reference evidence="4" key="1">
    <citation type="submission" date="2016-10" db="EMBL/GenBank/DDBJ databases">
        <authorList>
            <person name="Varghese N."/>
            <person name="Submissions S."/>
        </authorList>
    </citation>
    <scope>NUCLEOTIDE SEQUENCE [LARGE SCALE GENOMIC DNA]</scope>
    <source>
        <strain evidence="4">DSM 22530</strain>
    </source>
</reference>
<protein>
    <submittedName>
        <fullName evidence="3">Sugar transferase EpsL</fullName>
    </submittedName>
</protein>
<comment type="similarity">
    <text evidence="1">Belongs to the bacterial sugar transferase family.</text>
</comment>
<dbReference type="PANTHER" id="PTHR30576">
    <property type="entry name" value="COLANIC BIOSYNTHESIS UDP-GLUCOSE LIPID CARRIER TRANSFERASE"/>
    <property type="match status" value="1"/>
</dbReference>
<dbReference type="RefSeq" id="WP_090082348.1">
    <property type="nucleotide sequence ID" value="NZ_FOMR01000003.1"/>
</dbReference>
<dbReference type="EMBL" id="FOMR01000003">
    <property type="protein sequence ID" value="SFD67232.1"/>
    <property type="molecule type" value="Genomic_DNA"/>
</dbReference>
<dbReference type="PANTHER" id="PTHR30576:SF8">
    <property type="entry name" value="UNDECAPRENYL-PHOSPHATE GALACTOSE PHOSPHOTRANSFERASE"/>
    <property type="match status" value="1"/>
</dbReference>
<evidence type="ECO:0000313" key="4">
    <source>
        <dbReference type="Proteomes" id="UP000199474"/>
    </source>
</evidence>
<dbReference type="GO" id="GO:0016780">
    <property type="term" value="F:phosphotransferase activity, for other substituted phosphate groups"/>
    <property type="evidence" value="ECO:0007669"/>
    <property type="project" value="TreeGrafter"/>
</dbReference>
<keyword evidence="3" id="KW-0808">Transferase</keyword>
<dbReference type="AlphaFoldDB" id="A0A1I1U8S3"/>
<dbReference type="STRING" id="640948.SAMN05216238_10387"/>
<gene>
    <name evidence="3" type="ORF">SAMN05216238_10387</name>
</gene>
<dbReference type="InterPro" id="IPR003362">
    <property type="entry name" value="Bact_transf"/>
</dbReference>
<name>A0A1I1U8S3_9BACI</name>
<keyword evidence="4" id="KW-1185">Reference proteome</keyword>
<feature type="domain" description="Bacterial sugar transferase" evidence="2">
    <location>
        <begin position="2"/>
        <end position="177"/>
    </location>
</feature>
<evidence type="ECO:0000256" key="1">
    <source>
        <dbReference type="ARBA" id="ARBA00006464"/>
    </source>
</evidence>
<evidence type="ECO:0000259" key="2">
    <source>
        <dbReference type="Pfam" id="PF02397"/>
    </source>
</evidence>
<evidence type="ECO:0000313" key="3">
    <source>
        <dbReference type="EMBL" id="SFD67232.1"/>
    </source>
</evidence>